<dbReference type="Proteomes" id="UP000549250">
    <property type="component" value="Unassembled WGS sequence"/>
</dbReference>
<comment type="caution">
    <text evidence="2">The sequence shown here is derived from an EMBL/GenBank/DDBJ whole genome shotgun (WGS) entry which is preliminary data.</text>
</comment>
<reference evidence="2 3" key="1">
    <citation type="submission" date="2020-08" db="EMBL/GenBank/DDBJ databases">
        <title>Genomic Encyclopedia of Type Strains, Phase III (KMG-III): the genomes of soil and plant-associated and newly described type strains.</title>
        <authorList>
            <person name="Whitman W."/>
        </authorList>
    </citation>
    <scope>NUCLEOTIDE SEQUENCE [LARGE SCALE GENOMIC DNA]</scope>
    <source>
        <strain evidence="2 3">CECT 4462</strain>
    </source>
</reference>
<feature type="region of interest" description="Disordered" evidence="1">
    <location>
        <begin position="22"/>
        <end position="45"/>
    </location>
</feature>
<sequence>MQESLSVSFIQHNLRGIWRNKRQSKPEEAVAPELSGQGIELLRRR</sequence>
<dbReference type="AlphaFoldDB" id="A0A839SZM1"/>
<evidence type="ECO:0000256" key="1">
    <source>
        <dbReference type="SAM" id="MobiDB-lite"/>
    </source>
</evidence>
<protein>
    <submittedName>
        <fullName evidence="2">Uncharacterized protein</fullName>
    </submittedName>
</protein>
<name>A0A839SZM1_AZOMA</name>
<evidence type="ECO:0000313" key="3">
    <source>
        <dbReference type="Proteomes" id="UP000549250"/>
    </source>
</evidence>
<organism evidence="2 3">
    <name type="scientific">Azomonas macrocytogenes</name>
    <name type="common">Azotobacter macrocytogenes</name>
    <dbReference type="NCBI Taxonomy" id="69962"/>
    <lineage>
        <taxon>Bacteria</taxon>
        <taxon>Pseudomonadati</taxon>
        <taxon>Pseudomonadota</taxon>
        <taxon>Gammaproteobacteria</taxon>
        <taxon>Pseudomonadales</taxon>
        <taxon>Pseudomonadaceae</taxon>
        <taxon>Azomonas</taxon>
    </lineage>
</organism>
<evidence type="ECO:0000313" key="2">
    <source>
        <dbReference type="EMBL" id="MBB3102149.1"/>
    </source>
</evidence>
<dbReference type="EMBL" id="JACHXI010000002">
    <property type="protein sequence ID" value="MBB3102149.1"/>
    <property type="molecule type" value="Genomic_DNA"/>
</dbReference>
<proteinExistence type="predicted"/>
<gene>
    <name evidence="2" type="ORF">FHR87_000522</name>
</gene>
<keyword evidence="3" id="KW-1185">Reference proteome</keyword>
<accession>A0A839SZM1</accession>